<keyword evidence="1" id="KW-0472">Membrane</keyword>
<evidence type="ECO:0000313" key="3">
    <source>
        <dbReference type="Proteomes" id="UP001589607"/>
    </source>
</evidence>
<name>A0ABV5GU02_9FLAO</name>
<keyword evidence="1" id="KW-1133">Transmembrane helix</keyword>
<dbReference type="RefSeq" id="WP_236457212.1">
    <property type="nucleotide sequence ID" value="NZ_CBCSGE010000012.1"/>
</dbReference>
<gene>
    <name evidence="2" type="ORF">ACFFVF_20395</name>
</gene>
<keyword evidence="3" id="KW-1185">Reference proteome</keyword>
<feature type="transmembrane region" description="Helical" evidence="1">
    <location>
        <begin position="170"/>
        <end position="188"/>
    </location>
</feature>
<organism evidence="2 3">
    <name type="scientific">Flavobacterium jumunjinense</name>
    <dbReference type="NCBI Taxonomy" id="998845"/>
    <lineage>
        <taxon>Bacteria</taxon>
        <taxon>Pseudomonadati</taxon>
        <taxon>Bacteroidota</taxon>
        <taxon>Flavobacteriia</taxon>
        <taxon>Flavobacteriales</taxon>
        <taxon>Flavobacteriaceae</taxon>
        <taxon>Flavobacterium</taxon>
    </lineage>
</organism>
<feature type="transmembrane region" description="Helical" evidence="1">
    <location>
        <begin position="222"/>
        <end position="239"/>
    </location>
</feature>
<evidence type="ECO:0000256" key="1">
    <source>
        <dbReference type="SAM" id="Phobius"/>
    </source>
</evidence>
<sequence length="273" mass="31718">MKTLTNHMLLYDEDCPMCNLYTAVFIKANMLDKNGRKPFVTLTNEEQNYIDLDRAKDEIALVDTKNKTTLYGIDSLLKVIGNSFPWMEKVGNWKPINYCLKKLYKFISYNRKVIAPSKITSDTTIQCVPSFNVKYRLLYIVFATLFTAIVLFQYAEMISLLPKGNFTRELLLAVGQIGFQFLFILKLSKQKQFNYIGNLVTVSVMGSLMLLPILLLNQFTLINEYVILSWFGLTVNLMILEHYRRVSLLQLPKFLTLTWILYRIIALLFILNL</sequence>
<dbReference type="InterPro" id="IPR007263">
    <property type="entry name" value="DCC1-like"/>
</dbReference>
<keyword evidence="1" id="KW-0812">Transmembrane</keyword>
<accession>A0ABV5GU02</accession>
<dbReference type="Pfam" id="PF04134">
    <property type="entry name" value="DCC1-like"/>
    <property type="match status" value="1"/>
</dbReference>
<feature type="transmembrane region" description="Helical" evidence="1">
    <location>
        <begin position="251"/>
        <end position="271"/>
    </location>
</feature>
<dbReference type="EMBL" id="JBHMEY010000096">
    <property type="protein sequence ID" value="MFB9098874.1"/>
    <property type="molecule type" value="Genomic_DNA"/>
</dbReference>
<evidence type="ECO:0000313" key="2">
    <source>
        <dbReference type="EMBL" id="MFB9098874.1"/>
    </source>
</evidence>
<proteinExistence type="predicted"/>
<feature type="transmembrane region" description="Helical" evidence="1">
    <location>
        <begin position="195"/>
        <end position="216"/>
    </location>
</feature>
<dbReference type="Proteomes" id="UP001589607">
    <property type="component" value="Unassembled WGS sequence"/>
</dbReference>
<comment type="caution">
    <text evidence="2">The sequence shown here is derived from an EMBL/GenBank/DDBJ whole genome shotgun (WGS) entry which is preliminary data.</text>
</comment>
<feature type="transmembrane region" description="Helical" evidence="1">
    <location>
        <begin position="137"/>
        <end position="155"/>
    </location>
</feature>
<reference evidence="2 3" key="1">
    <citation type="submission" date="2024-09" db="EMBL/GenBank/DDBJ databases">
        <authorList>
            <person name="Sun Q."/>
            <person name="Mori K."/>
        </authorList>
    </citation>
    <scope>NUCLEOTIDE SEQUENCE [LARGE SCALE GENOMIC DNA]</scope>
    <source>
        <strain evidence="2 3">CECT 7955</strain>
    </source>
</reference>
<protein>
    <submittedName>
        <fullName evidence="2">DCC1-like thiol-disulfide oxidoreductase family protein</fullName>
    </submittedName>
</protein>